<dbReference type="InterPro" id="IPR028082">
    <property type="entry name" value="Peripla_BP_I"/>
</dbReference>
<dbReference type="KEGG" id="vgu:HYG85_01035"/>
<dbReference type="Gene3D" id="1.10.260.40">
    <property type="entry name" value="lambda repressor-like DNA-binding domains"/>
    <property type="match status" value="1"/>
</dbReference>
<evidence type="ECO:0000256" key="1">
    <source>
        <dbReference type="ARBA" id="ARBA00023015"/>
    </source>
</evidence>
<dbReference type="SUPFAM" id="SSF47413">
    <property type="entry name" value="lambda repressor-like DNA-binding domains"/>
    <property type="match status" value="1"/>
</dbReference>
<dbReference type="InterPro" id="IPR010982">
    <property type="entry name" value="Lambda_DNA-bd_dom_sf"/>
</dbReference>
<evidence type="ECO:0000256" key="3">
    <source>
        <dbReference type="ARBA" id="ARBA00023163"/>
    </source>
</evidence>
<organism evidence="5 6">
    <name type="scientific">Vallitalea guaymasensis</name>
    <dbReference type="NCBI Taxonomy" id="1185412"/>
    <lineage>
        <taxon>Bacteria</taxon>
        <taxon>Bacillati</taxon>
        <taxon>Bacillota</taxon>
        <taxon>Clostridia</taxon>
        <taxon>Lachnospirales</taxon>
        <taxon>Vallitaleaceae</taxon>
        <taxon>Vallitalea</taxon>
    </lineage>
</organism>
<dbReference type="PROSITE" id="PS50932">
    <property type="entry name" value="HTH_LACI_2"/>
    <property type="match status" value="1"/>
</dbReference>
<dbReference type="GO" id="GO:0003700">
    <property type="term" value="F:DNA-binding transcription factor activity"/>
    <property type="evidence" value="ECO:0007669"/>
    <property type="project" value="TreeGrafter"/>
</dbReference>
<dbReference type="RefSeq" id="WP_212691926.1">
    <property type="nucleotide sequence ID" value="NZ_CP058561.1"/>
</dbReference>
<dbReference type="Pfam" id="PF13377">
    <property type="entry name" value="Peripla_BP_3"/>
    <property type="match status" value="1"/>
</dbReference>
<name>A0A8J8M753_9FIRM</name>
<evidence type="ECO:0000313" key="6">
    <source>
        <dbReference type="Proteomes" id="UP000677305"/>
    </source>
</evidence>
<dbReference type="SMART" id="SM00354">
    <property type="entry name" value="HTH_LACI"/>
    <property type="match status" value="1"/>
</dbReference>
<evidence type="ECO:0000313" key="5">
    <source>
        <dbReference type="EMBL" id="QUH27576.1"/>
    </source>
</evidence>
<keyword evidence="2 5" id="KW-0238">DNA-binding</keyword>
<dbReference type="InterPro" id="IPR000843">
    <property type="entry name" value="HTH_LacI"/>
</dbReference>
<evidence type="ECO:0000256" key="2">
    <source>
        <dbReference type="ARBA" id="ARBA00023125"/>
    </source>
</evidence>
<gene>
    <name evidence="5" type="ORF">HYG85_01035</name>
</gene>
<dbReference type="Proteomes" id="UP000677305">
    <property type="component" value="Chromosome"/>
</dbReference>
<keyword evidence="3" id="KW-0804">Transcription</keyword>
<accession>A0A8J8M753</accession>
<dbReference type="AlphaFoldDB" id="A0A8J8M753"/>
<sequence length="332" mass="37252">MSVTIKDVANRANVSPSTVSRVISNNSRISDATKERVRAAMAELNYQPNLIARSLTNKSTKTLGLLLPGSKADLLLNPFFVQAMRGISSYAKEKGYYILFTHADNDEDEVEVLSNLVGSQWVDGIILTTVKDNDRSIAFLQYRKHPFVVIGKPDDEKNTYWVDNDNIKAMYDVVDLLIKKGNKNIGFIGGSHEFKVTKYRLLGYLKALKVNNIKADLNLIYEKDYTEEAAYEATKEMIDYQTPDAIVTTDDLIAFGVQRALLEQGIEDVSLVGFNNTVISQYKKPSISSVDINAEKLGMFAAKLLINQIENIPMETNNYIIDTKLIERDSTK</sequence>
<dbReference type="PANTHER" id="PTHR30146:SF109">
    <property type="entry name" value="HTH-TYPE TRANSCRIPTIONAL REGULATOR GALS"/>
    <property type="match status" value="1"/>
</dbReference>
<keyword evidence="6" id="KW-1185">Reference proteome</keyword>
<dbReference type="PROSITE" id="PS00356">
    <property type="entry name" value="HTH_LACI_1"/>
    <property type="match status" value="1"/>
</dbReference>
<feature type="domain" description="HTH lacI-type" evidence="4">
    <location>
        <begin position="3"/>
        <end position="57"/>
    </location>
</feature>
<proteinExistence type="predicted"/>
<dbReference type="EMBL" id="CP058561">
    <property type="protein sequence ID" value="QUH27576.1"/>
    <property type="molecule type" value="Genomic_DNA"/>
</dbReference>
<evidence type="ECO:0000259" key="4">
    <source>
        <dbReference type="PROSITE" id="PS50932"/>
    </source>
</evidence>
<protein>
    <submittedName>
        <fullName evidence="5">LacI family DNA-binding transcriptional regulator</fullName>
    </submittedName>
</protein>
<dbReference type="CDD" id="cd01392">
    <property type="entry name" value="HTH_LacI"/>
    <property type="match status" value="1"/>
</dbReference>
<keyword evidence="1" id="KW-0805">Transcription regulation</keyword>
<dbReference type="Gene3D" id="3.40.50.2300">
    <property type="match status" value="2"/>
</dbReference>
<dbReference type="GO" id="GO:0000976">
    <property type="term" value="F:transcription cis-regulatory region binding"/>
    <property type="evidence" value="ECO:0007669"/>
    <property type="project" value="TreeGrafter"/>
</dbReference>
<dbReference type="PANTHER" id="PTHR30146">
    <property type="entry name" value="LACI-RELATED TRANSCRIPTIONAL REPRESSOR"/>
    <property type="match status" value="1"/>
</dbReference>
<dbReference type="CDD" id="cd06294">
    <property type="entry name" value="PBP1_MalR-like"/>
    <property type="match status" value="1"/>
</dbReference>
<dbReference type="InterPro" id="IPR046335">
    <property type="entry name" value="LacI/GalR-like_sensor"/>
</dbReference>
<dbReference type="Pfam" id="PF00356">
    <property type="entry name" value="LacI"/>
    <property type="match status" value="1"/>
</dbReference>
<reference evidence="5 6" key="1">
    <citation type="submission" date="2020-07" db="EMBL/GenBank/DDBJ databases">
        <title>Vallitalea guaymasensis genome.</title>
        <authorList>
            <person name="Postec A."/>
        </authorList>
    </citation>
    <scope>NUCLEOTIDE SEQUENCE [LARGE SCALE GENOMIC DNA]</scope>
    <source>
        <strain evidence="5 6">Ra1766G1</strain>
    </source>
</reference>
<dbReference type="SUPFAM" id="SSF53822">
    <property type="entry name" value="Periplasmic binding protein-like I"/>
    <property type="match status" value="1"/>
</dbReference>